<evidence type="ECO:0000313" key="1">
    <source>
        <dbReference type="EMBL" id="KAL2051097.1"/>
    </source>
</evidence>
<organism evidence="1 2">
    <name type="scientific">Lepraria finkii</name>
    <dbReference type="NCBI Taxonomy" id="1340010"/>
    <lineage>
        <taxon>Eukaryota</taxon>
        <taxon>Fungi</taxon>
        <taxon>Dikarya</taxon>
        <taxon>Ascomycota</taxon>
        <taxon>Pezizomycotina</taxon>
        <taxon>Lecanoromycetes</taxon>
        <taxon>OSLEUM clade</taxon>
        <taxon>Lecanoromycetidae</taxon>
        <taxon>Lecanorales</taxon>
        <taxon>Lecanorineae</taxon>
        <taxon>Stereocaulaceae</taxon>
        <taxon>Lepraria</taxon>
    </lineage>
</organism>
<comment type="caution">
    <text evidence="1">The sequence shown here is derived from an EMBL/GenBank/DDBJ whole genome shotgun (WGS) entry which is preliminary data.</text>
</comment>
<gene>
    <name evidence="1" type="ORF">ABVK25_008691</name>
</gene>
<proteinExistence type="predicted"/>
<evidence type="ECO:0000313" key="2">
    <source>
        <dbReference type="Proteomes" id="UP001590951"/>
    </source>
</evidence>
<dbReference type="EMBL" id="JBHFEH010000039">
    <property type="protein sequence ID" value="KAL2051097.1"/>
    <property type="molecule type" value="Genomic_DNA"/>
</dbReference>
<reference evidence="1 2" key="1">
    <citation type="submission" date="2024-09" db="EMBL/GenBank/DDBJ databases">
        <title>Rethinking Asexuality: The Enigmatic Case of Functional Sexual Genes in Lepraria (Stereocaulaceae).</title>
        <authorList>
            <person name="Doellman M."/>
            <person name="Sun Y."/>
            <person name="Barcenas-Pena A."/>
            <person name="Lumbsch H.T."/>
            <person name="Grewe F."/>
        </authorList>
    </citation>
    <scope>NUCLEOTIDE SEQUENCE [LARGE SCALE GENOMIC DNA]</scope>
    <source>
        <strain evidence="1 2">Grewe 0041</strain>
    </source>
</reference>
<sequence>MVLTSLPDLVIELTIHMYKSMGSMGNASSLSGTSIQLHEMFKKNIPSICNGVLPHAVTGCSQARDFFHAQQEIATTSLPILNDPTQATTKRVVEFLLEARNAKRALGLYEKEVLADHGYNSIERTQFTQPVYRALT</sequence>
<protein>
    <submittedName>
        <fullName evidence="1">Uncharacterized protein</fullName>
    </submittedName>
</protein>
<keyword evidence="2" id="KW-1185">Reference proteome</keyword>
<accession>A0ABR4AZL4</accession>
<name>A0ABR4AZL4_9LECA</name>
<dbReference type="Proteomes" id="UP001590951">
    <property type="component" value="Unassembled WGS sequence"/>
</dbReference>